<dbReference type="EMBL" id="QKWP01000227">
    <property type="protein sequence ID" value="RIB24174.1"/>
    <property type="molecule type" value="Genomic_DNA"/>
</dbReference>
<dbReference type="AlphaFoldDB" id="A0A397VNU5"/>
<gene>
    <name evidence="1" type="ORF">C2G38_2242164</name>
</gene>
<evidence type="ECO:0000313" key="1">
    <source>
        <dbReference type="EMBL" id="RIB24174.1"/>
    </source>
</evidence>
<reference evidence="1 2" key="1">
    <citation type="submission" date="2018-06" db="EMBL/GenBank/DDBJ databases">
        <title>Comparative genomics reveals the genomic features of Rhizophagus irregularis, R. cerebriforme, R. diaphanum and Gigaspora rosea, and their symbiotic lifestyle signature.</title>
        <authorList>
            <person name="Morin E."/>
            <person name="San Clemente H."/>
            <person name="Chen E.C.H."/>
            <person name="De La Providencia I."/>
            <person name="Hainaut M."/>
            <person name="Kuo A."/>
            <person name="Kohler A."/>
            <person name="Murat C."/>
            <person name="Tang N."/>
            <person name="Roy S."/>
            <person name="Loubradou J."/>
            <person name="Henrissat B."/>
            <person name="Grigoriev I.V."/>
            <person name="Corradi N."/>
            <person name="Roux C."/>
            <person name="Martin F.M."/>
        </authorList>
    </citation>
    <scope>NUCLEOTIDE SEQUENCE [LARGE SCALE GENOMIC DNA]</scope>
    <source>
        <strain evidence="1 2">DAOM 194757</strain>
    </source>
</reference>
<protein>
    <submittedName>
        <fullName evidence="1">Uncharacterized protein</fullName>
    </submittedName>
</protein>
<evidence type="ECO:0000313" key="2">
    <source>
        <dbReference type="Proteomes" id="UP000266673"/>
    </source>
</evidence>
<dbReference type="Proteomes" id="UP000266673">
    <property type="component" value="Unassembled WGS sequence"/>
</dbReference>
<accession>A0A397VNU5</accession>
<organism evidence="1 2">
    <name type="scientific">Gigaspora rosea</name>
    <dbReference type="NCBI Taxonomy" id="44941"/>
    <lineage>
        <taxon>Eukaryota</taxon>
        <taxon>Fungi</taxon>
        <taxon>Fungi incertae sedis</taxon>
        <taxon>Mucoromycota</taxon>
        <taxon>Glomeromycotina</taxon>
        <taxon>Glomeromycetes</taxon>
        <taxon>Diversisporales</taxon>
        <taxon>Gigasporaceae</taxon>
        <taxon>Gigaspora</taxon>
    </lineage>
</organism>
<name>A0A397VNU5_9GLOM</name>
<proteinExistence type="predicted"/>
<sequence>MKFNKPLRIIMVTQSIDYHADDNGITIYLNTVMTTRREEQKSYFYHINPRPLNFFKKFRYRNSSNAQTRLCDSKKLLNLKSEWENDEYEDDWERYKDFKNSIKTNPIKLLHKQNSLSVRIKKRKREAHISFHEE</sequence>
<keyword evidence="2" id="KW-1185">Reference proteome</keyword>
<comment type="caution">
    <text evidence="1">The sequence shown here is derived from an EMBL/GenBank/DDBJ whole genome shotgun (WGS) entry which is preliminary data.</text>
</comment>